<dbReference type="GO" id="GO:0005769">
    <property type="term" value="C:early endosome"/>
    <property type="evidence" value="ECO:0007669"/>
    <property type="project" value="UniProtKB-SubCell"/>
</dbReference>
<dbReference type="OMA" id="APLEMFK"/>
<reference evidence="6 7" key="1">
    <citation type="journal article" date="2014" name="Nat. Commun.">
        <title>Molecular traces of alternative social organization in a termite genome.</title>
        <authorList>
            <person name="Terrapon N."/>
            <person name="Li C."/>
            <person name="Robertson H.M."/>
            <person name="Ji L."/>
            <person name="Meng X."/>
            <person name="Booth W."/>
            <person name="Chen Z."/>
            <person name="Childers C.P."/>
            <person name="Glastad K.M."/>
            <person name="Gokhale K."/>
            <person name="Gowin J."/>
            <person name="Gronenberg W."/>
            <person name="Hermansen R.A."/>
            <person name="Hu H."/>
            <person name="Hunt B.G."/>
            <person name="Huylmans A.K."/>
            <person name="Khalil S.M."/>
            <person name="Mitchell R.D."/>
            <person name="Munoz-Torres M.C."/>
            <person name="Mustard J.A."/>
            <person name="Pan H."/>
            <person name="Reese J.T."/>
            <person name="Scharf M.E."/>
            <person name="Sun F."/>
            <person name="Vogel H."/>
            <person name="Xiao J."/>
            <person name="Yang W."/>
            <person name="Yang Z."/>
            <person name="Yang Z."/>
            <person name="Zhou J."/>
            <person name="Zhu J."/>
            <person name="Brent C.S."/>
            <person name="Elsik C.G."/>
            <person name="Goodisman M.A."/>
            <person name="Liberles D.A."/>
            <person name="Roe R.M."/>
            <person name="Vargo E.L."/>
            <person name="Vilcinskas A."/>
            <person name="Wang J."/>
            <person name="Bornberg-Bauer E."/>
            <person name="Korb J."/>
            <person name="Zhang G."/>
            <person name="Liebig J."/>
        </authorList>
    </citation>
    <scope>NUCLEOTIDE SEQUENCE [LARGE SCALE GENOMIC DNA]</scope>
    <source>
        <tissue evidence="6">Whole organism</tissue>
    </source>
</reference>
<dbReference type="InParanoid" id="A0A067RAP6"/>
<dbReference type="eggNOG" id="KOG4677">
    <property type="taxonomic scope" value="Eukaryota"/>
</dbReference>
<sequence>MAGRLEDEEYWHASEAKAFSFEDDEFGSQLCGVSKSGTARLSQRVREGMGIDSTYVSTDSLSGSLSRATISDSSQTAARPLQTLISEKSLLCILEAGNFHEKQPKGKLSPEEEVRILRRQVENRWVPPPVNDTVAKILLGYPYSLELYRSLKSKTELLDAAIAVGDGNAILAVVLFLVRTLKKNLVYQLLRTRPEAVAQYCQYLAIRLRVHELTDLLEMLGDNREASMKQFQLAVCGTMNPQRRLQKLQACFKNHFSLTDNKDRLLIENYIKLLDILILEWQLSMAGADAEIAKALVGQPVLSSLAYTCQHHWSEPKGSISAPLTLSQQQGVSDRQFQWTVLTVRASLHSWDDIEGLFITKSWLGGKKLKAAVSMEQVVMQLHAHGAPVDVLVKYLELIDNVDKRVGLAQKLQCHKAVVNVFVAKRDRQALISYKANLHPQSEDYFYAENSLRVSTTKWKN</sequence>
<keyword evidence="7" id="KW-1185">Reference proteome</keyword>
<dbReference type="GO" id="GO:0007034">
    <property type="term" value="P:vacuolar transport"/>
    <property type="evidence" value="ECO:0007669"/>
    <property type="project" value="TreeGrafter"/>
</dbReference>
<dbReference type="GO" id="GO:0006886">
    <property type="term" value="P:intracellular protein transport"/>
    <property type="evidence" value="ECO:0007669"/>
    <property type="project" value="TreeGrafter"/>
</dbReference>
<comment type="subcellular location">
    <subcellularLocation>
        <location evidence="2">Cytoplasmic vesicle</location>
    </subcellularLocation>
    <subcellularLocation>
        <location evidence="1">Early endosome</location>
    </subcellularLocation>
    <subcellularLocation>
        <location evidence="3">Late endosome</location>
    </subcellularLocation>
</comment>
<proteinExistence type="predicted"/>
<evidence type="ECO:0000256" key="5">
    <source>
        <dbReference type="ARBA" id="ARBA00023329"/>
    </source>
</evidence>
<accession>A0A067RAP6</accession>
<dbReference type="STRING" id="136037.A0A067RAP6"/>
<dbReference type="AlphaFoldDB" id="A0A067RAP6"/>
<dbReference type="Proteomes" id="UP000027135">
    <property type="component" value="Unassembled WGS sequence"/>
</dbReference>
<dbReference type="InterPro" id="IPR040057">
    <property type="entry name" value="Spe-39"/>
</dbReference>
<evidence type="ECO:0000256" key="2">
    <source>
        <dbReference type="ARBA" id="ARBA00004541"/>
    </source>
</evidence>
<evidence type="ECO:0000256" key="4">
    <source>
        <dbReference type="ARBA" id="ARBA00022753"/>
    </source>
</evidence>
<keyword evidence="4" id="KW-0967">Endosome</keyword>
<evidence type="ECO:0008006" key="8">
    <source>
        <dbReference type="Google" id="ProtNLM"/>
    </source>
</evidence>
<keyword evidence="5" id="KW-0968">Cytoplasmic vesicle</keyword>
<evidence type="ECO:0000256" key="1">
    <source>
        <dbReference type="ARBA" id="ARBA00004412"/>
    </source>
</evidence>
<dbReference type="EMBL" id="KK852777">
    <property type="protein sequence ID" value="KDR16749.1"/>
    <property type="molecule type" value="Genomic_DNA"/>
</dbReference>
<dbReference type="GO" id="GO:0005770">
    <property type="term" value="C:late endosome"/>
    <property type="evidence" value="ECO:0007669"/>
    <property type="project" value="UniProtKB-SubCell"/>
</dbReference>
<dbReference type="FunCoup" id="A0A067RAP6">
    <property type="interactions" value="1609"/>
</dbReference>
<evidence type="ECO:0000313" key="6">
    <source>
        <dbReference type="EMBL" id="KDR16749.1"/>
    </source>
</evidence>
<protein>
    <recommendedName>
        <fullName evidence="8">Spermatogenesis-defective protein 39-like protein</fullName>
    </recommendedName>
</protein>
<name>A0A067RAP6_ZOONE</name>
<dbReference type="PANTHER" id="PTHR13364">
    <property type="entry name" value="DEFECTIVE SPERMATOGENESIS PROTEIN 39"/>
    <property type="match status" value="1"/>
</dbReference>
<evidence type="ECO:0000256" key="3">
    <source>
        <dbReference type="ARBA" id="ARBA00004603"/>
    </source>
</evidence>
<evidence type="ECO:0000313" key="7">
    <source>
        <dbReference type="Proteomes" id="UP000027135"/>
    </source>
</evidence>
<gene>
    <name evidence="6" type="ORF">L798_09277</name>
</gene>
<dbReference type="OrthoDB" id="9977282at2759"/>
<organism evidence="6 7">
    <name type="scientific">Zootermopsis nevadensis</name>
    <name type="common">Dampwood termite</name>
    <dbReference type="NCBI Taxonomy" id="136037"/>
    <lineage>
        <taxon>Eukaryota</taxon>
        <taxon>Metazoa</taxon>
        <taxon>Ecdysozoa</taxon>
        <taxon>Arthropoda</taxon>
        <taxon>Hexapoda</taxon>
        <taxon>Insecta</taxon>
        <taxon>Pterygota</taxon>
        <taxon>Neoptera</taxon>
        <taxon>Polyneoptera</taxon>
        <taxon>Dictyoptera</taxon>
        <taxon>Blattodea</taxon>
        <taxon>Blattoidea</taxon>
        <taxon>Termitoidae</taxon>
        <taxon>Termopsidae</taxon>
        <taxon>Zootermopsis</taxon>
    </lineage>
</organism>
<dbReference type="PANTHER" id="PTHR13364:SF6">
    <property type="entry name" value="SPERMATOGENESIS-DEFECTIVE PROTEIN 39 HOMOLOG"/>
    <property type="match status" value="1"/>
</dbReference>